<dbReference type="RefSeq" id="WP_264489505.1">
    <property type="nucleotide sequence ID" value="NZ_JAPDDT010000014.1"/>
</dbReference>
<proteinExistence type="predicted"/>
<feature type="chain" id="PRO_5046036820" evidence="1">
    <location>
        <begin position="20"/>
        <end position="252"/>
    </location>
</feature>
<comment type="caution">
    <text evidence="2">The sequence shown here is derived from an EMBL/GenBank/DDBJ whole genome shotgun (WGS) entry which is preliminary data.</text>
</comment>
<organism evidence="2 3">
    <name type="scientific">Luteolibacter arcticus</name>
    <dbReference type="NCBI Taxonomy" id="1581411"/>
    <lineage>
        <taxon>Bacteria</taxon>
        <taxon>Pseudomonadati</taxon>
        <taxon>Verrucomicrobiota</taxon>
        <taxon>Verrucomicrobiia</taxon>
        <taxon>Verrucomicrobiales</taxon>
        <taxon>Verrucomicrobiaceae</taxon>
        <taxon>Luteolibacter</taxon>
    </lineage>
</organism>
<keyword evidence="1" id="KW-0732">Signal</keyword>
<protein>
    <submittedName>
        <fullName evidence="2">Uncharacterized protein</fullName>
    </submittedName>
</protein>
<evidence type="ECO:0000313" key="3">
    <source>
        <dbReference type="Proteomes" id="UP001320876"/>
    </source>
</evidence>
<evidence type="ECO:0000256" key="1">
    <source>
        <dbReference type="SAM" id="SignalP"/>
    </source>
</evidence>
<reference evidence="2 3" key="1">
    <citation type="submission" date="2022-10" db="EMBL/GenBank/DDBJ databases">
        <title>Luteolibacter arcticus strain CCTCC AB 2014275, whole genome shotgun sequencing project.</title>
        <authorList>
            <person name="Zhao G."/>
            <person name="Shen L."/>
        </authorList>
    </citation>
    <scope>NUCLEOTIDE SEQUENCE [LARGE SCALE GENOMIC DNA]</scope>
    <source>
        <strain evidence="2 3">CCTCC AB 2014275</strain>
    </source>
</reference>
<gene>
    <name evidence="2" type="ORF">OKA05_22745</name>
</gene>
<name>A0ABT3GPG4_9BACT</name>
<dbReference type="Proteomes" id="UP001320876">
    <property type="component" value="Unassembled WGS sequence"/>
</dbReference>
<evidence type="ECO:0000313" key="2">
    <source>
        <dbReference type="EMBL" id="MCW1925397.1"/>
    </source>
</evidence>
<sequence>MKIRTILMSGCLLGLAAVAGKEAKPETTPAANAVPSEAPYPDLRLRLETWEMPALEAAKRLDSVGKAEDLAKLRTECLGGLPDVSLMLSSAINVGMPEKVLAESVTERIFPTEYQPPELICGPQTFSQLAEKKPTTFGGWLENLAGHATPTSFETRNTGTTLEAEISRATGQEKIWNASIAVEDVRFLGRETFGADELGIGMPAFSCFRSTAHLRLKEGQWQILSVMEPPRGLDSKPSDKRWITLVRLDLQE</sequence>
<dbReference type="EMBL" id="JAPDDT010000014">
    <property type="protein sequence ID" value="MCW1925397.1"/>
    <property type="molecule type" value="Genomic_DNA"/>
</dbReference>
<keyword evidence="3" id="KW-1185">Reference proteome</keyword>
<accession>A0ABT3GPG4</accession>
<feature type="signal peptide" evidence="1">
    <location>
        <begin position="1"/>
        <end position="19"/>
    </location>
</feature>